<reference evidence="3 4" key="1">
    <citation type="journal article" date="2021" name="Elife">
        <title>Chloroplast acquisition without the gene transfer in kleptoplastic sea slugs, Plakobranchus ocellatus.</title>
        <authorList>
            <person name="Maeda T."/>
            <person name="Takahashi S."/>
            <person name="Yoshida T."/>
            <person name="Shimamura S."/>
            <person name="Takaki Y."/>
            <person name="Nagai Y."/>
            <person name="Toyoda A."/>
            <person name="Suzuki Y."/>
            <person name="Arimoto A."/>
            <person name="Ishii H."/>
            <person name="Satoh N."/>
            <person name="Nishiyama T."/>
            <person name="Hasebe M."/>
            <person name="Maruyama T."/>
            <person name="Minagawa J."/>
            <person name="Obokata J."/>
            <person name="Shigenobu S."/>
        </authorList>
    </citation>
    <scope>NUCLEOTIDE SEQUENCE [LARGE SCALE GENOMIC DNA]</scope>
</reference>
<accession>A0AAV3YG45</accession>
<comment type="caution">
    <text evidence="3">The sequence shown here is derived from an EMBL/GenBank/DDBJ whole genome shotgun (WGS) entry which is preliminary data.</text>
</comment>
<name>A0AAV3YG45_9GAST</name>
<feature type="region of interest" description="Disordered" evidence="1">
    <location>
        <begin position="281"/>
        <end position="303"/>
    </location>
</feature>
<feature type="compositionally biased region" description="Polar residues" evidence="1">
    <location>
        <begin position="330"/>
        <end position="352"/>
    </location>
</feature>
<keyword evidence="4" id="KW-1185">Reference proteome</keyword>
<gene>
    <name evidence="3" type="ORF">PoB_000847900</name>
</gene>
<evidence type="ECO:0000256" key="1">
    <source>
        <dbReference type="SAM" id="MobiDB-lite"/>
    </source>
</evidence>
<proteinExistence type="predicted"/>
<feature type="region of interest" description="Disordered" evidence="1">
    <location>
        <begin position="20"/>
        <end position="259"/>
    </location>
</feature>
<evidence type="ECO:0000259" key="2">
    <source>
        <dbReference type="SMART" id="SM00735"/>
    </source>
</evidence>
<dbReference type="AlphaFoldDB" id="A0AAV3YG45"/>
<dbReference type="Proteomes" id="UP000735302">
    <property type="component" value="Unassembled WGS sequence"/>
</dbReference>
<feature type="compositionally biased region" description="Low complexity" evidence="1">
    <location>
        <begin position="41"/>
        <end position="58"/>
    </location>
</feature>
<dbReference type="SMART" id="SM00735">
    <property type="entry name" value="ZM"/>
    <property type="match status" value="1"/>
</dbReference>
<evidence type="ECO:0000313" key="3">
    <source>
        <dbReference type="EMBL" id="GFN81973.1"/>
    </source>
</evidence>
<protein>
    <submittedName>
        <fullName evidence="3">LIM domain-binding protein 3-like isoform x4</fullName>
    </submittedName>
</protein>
<feature type="compositionally biased region" description="Polar residues" evidence="1">
    <location>
        <begin position="129"/>
        <end position="138"/>
    </location>
</feature>
<dbReference type="Pfam" id="PF15936">
    <property type="entry name" value="DUF4749"/>
    <property type="match status" value="1"/>
</dbReference>
<dbReference type="EMBL" id="BLXT01000975">
    <property type="protein sequence ID" value="GFN81973.1"/>
    <property type="molecule type" value="Genomic_DNA"/>
</dbReference>
<evidence type="ECO:0000313" key="4">
    <source>
        <dbReference type="Proteomes" id="UP000735302"/>
    </source>
</evidence>
<feature type="compositionally biased region" description="Low complexity" evidence="1">
    <location>
        <begin position="65"/>
        <end position="79"/>
    </location>
</feature>
<feature type="domain" description="Zasp-like motif" evidence="2">
    <location>
        <begin position="255"/>
        <end position="280"/>
    </location>
</feature>
<organism evidence="3 4">
    <name type="scientific">Plakobranchus ocellatus</name>
    <dbReference type="NCBI Taxonomy" id="259542"/>
    <lineage>
        <taxon>Eukaryota</taxon>
        <taxon>Metazoa</taxon>
        <taxon>Spiralia</taxon>
        <taxon>Lophotrochozoa</taxon>
        <taxon>Mollusca</taxon>
        <taxon>Gastropoda</taxon>
        <taxon>Heterobranchia</taxon>
        <taxon>Euthyneura</taxon>
        <taxon>Panpulmonata</taxon>
        <taxon>Sacoglossa</taxon>
        <taxon>Placobranchoidea</taxon>
        <taxon>Plakobranchidae</taxon>
        <taxon>Plakobranchus</taxon>
    </lineage>
</organism>
<dbReference type="InterPro" id="IPR006643">
    <property type="entry name" value="Zasp-like_motif"/>
</dbReference>
<feature type="region of interest" description="Disordered" evidence="1">
    <location>
        <begin position="316"/>
        <end position="363"/>
    </location>
</feature>
<sequence>MLCCALSRVQTTLDNITLSPRTPDALSAAPVYQPYTPPQQQPHQPQPSQLSPQYRPQQVYTPTSLLLEQQRLQQDQPQQAADEGEDPIPPVWERRRMFQQIDSASKSPVRTPVTHPKPKVPKPQPFSPSTPSKYSTFGQDYGNRAPQQSQAVWRPSQPSPGGYHQPYSHGKEPPALVHSAPPPWKRPEDDVDDSTPAWRSTLKSAQGVKPWERDIEYQHQQFQDSAPRSVPYNPAPAPGPLSPNQAPGTPGDGPKVVHLQYNSPMSLYSSQNVAETYASHAKALTPTGGEANKPVQSYQAGDRDWSQSAVLQFLNQEAKRGGAPPVAPKPQQNMVHHSPAPQHNQHQMQQPYYNDASVGASDF</sequence>
<dbReference type="InterPro" id="IPR031847">
    <property type="entry name" value="PDLI1-4/Zasp-like_mid"/>
</dbReference>